<dbReference type="InterPro" id="IPR041854">
    <property type="entry name" value="BFD-like_2Fe2S-bd_dom_sf"/>
</dbReference>
<dbReference type="PIRSF" id="PIRSF037149">
    <property type="entry name" value="NirB"/>
    <property type="match status" value="1"/>
</dbReference>
<dbReference type="NCBIfam" id="TIGR02374">
    <property type="entry name" value="nitri_red_nirB"/>
    <property type="match status" value="1"/>
</dbReference>
<evidence type="ECO:0000259" key="20">
    <source>
        <dbReference type="Pfam" id="PF03460"/>
    </source>
</evidence>
<dbReference type="Gene3D" id="1.10.10.1100">
    <property type="entry name" value="BFD-like [2Fe-2S]-binding domain"/>
    <property type="match status" value="1"/>
</dbReference>
<reference evidence="25" key="1">
    <citation type="journal article" date="2019" name="Int. J. Syst. Evol. Microbiol.">
        <title>The Global Catalogue of Microorganisms (GCM) 10K type strain sequencing project: providing services to taxonomists for standard genome sequencing and annotation.</title>
        <authorList>
            <consortium name="The Broad Institute Genomics Platform"/>
            <consortium name="The Broad Institute Genome Sequencing Center for Infectious Disease"/>
            <person name="Wu L."/>
            <person name="Ma J."/>
        </authorList>
    </citation>
    <scope>NUCLEOTIDE SEQUENCE [LARGE SCALE GENOMIC DNA]</scope>
    <source>
        <strain evidence="25">CGMCC 1.6964</strain>
    </source>
</reference>
<evidence type="ECO:0000256" key="2">
    <source>
        <dbReference type="ARBA" id="ARBA00001966"/>
    </source>
</evidence>
<feature type="compositionally biased region" description="Polar residues" evidence="18">
    <location>
        <begin position="811"/>
        <end position="824"/>
    </location>
</feature>
<evidence type="ECO:0000256" key="16">
    <source>
        <dbReference type="ARBA" id="ARBA00034078"/>
    </source>
</evidence>
<evidence type="ECO:0000259" key="19">
    <source>
        <dbReference type="Pfam" id="PF01077"/>
    </source>
</evidence>
<evidence type="ECO:0000256" key="14">
    <source>
        <dbReference type="ARBA" id="ARBA00023014"/>
    </source>
</evidence>
<evidence type="ECO:0000313" key="25">
    <source>
        <dbReference type="Proteomes" id="UP000606653"/>
    </source>
</evidence>
<evidence type="ECO:0000256" key="4">
    <source>
        <dbReference type="ARBA" id="ARBA00005096"/>
    </source>
</evidence>
<evidence type="ECO:0000256" key="8">
    <source>
        <dbReference type="ARBA" id="ARBA00022630"/>
    </source>
</evidence>
<dbReference type="RefSeq" id="WP_018977875.1">
    <property type="nucleotide sequence ID" value="NZ_BMLN01000009.1"/>
</dbReference>
<dbReference type="InterPro" id="IPR006067">
    <property type="entry name" value="NO2/SO3_Rdtase_4Fe4S_dom"/>
</dbReference>
<dbReference type="InterPro" id="IPR012744">
    <property type="entry name" value="Nitri_red_NirB"/>
</dbReference>
<evidence type="ECO:0000256" key="11">
    <source>
        <dbReference type="ARBA" id="ARBA00022827"/>
    </source>
</evidence>
<evidence type="ECO:0000259" key="22">
    <source>
        <dbReference type="Pfam" id="PF07992"/>
    </source>
</evidence>
<dbReference type="PANTHER" id="PTHR43809:SF1">
    <property type="entry name" value="NITRITE REDUCTASE (NADH) LARGE SUBUNIT"/>
    <property type="match status" value="1"/>
</dbReference>
<dbReference type="PANTHER" id="PTHR43809">
    <property type="entry name" value="NITRITE REDUCTASE (NADH) LARGE SUBUNIT"/>
    <property type="match status" value="1"/>
</dbReference>
<dbReference type="Proteomes" id="UP000606653">
    <property type="component" value="Unassembled WGS sequence"/>
</dbReference>
<dbReference type="PRINTS" id="PR00397">
    <property type="entry name" value="SIROHAEM"/>
</dbReference>
<dbReference type="SUPFAM" id="SSF56014">
    <property type="entry name" value="Nitrite and sulphite reductase 4Fe-4S domain-like"/>
    <property type="match status" value="1"/>
</dbReference>
<feature type="domain" description="NADH-rubredoxin oxidoreductase C-terminal" evidence="23">
    <location>
        <begin position="319"/>
        <end position="386"/>
    </location>
</feature>
<keyword evidence="11 17" id="KW-0274">FAD</keyword>
<keyword evidence="25" id="KW-1185">Reference proteome</keyword>
<feature type="domain" description="Nitrite/sulphite reductase 4Fe-4S" evidence="19">
    <location>
        <begin position="632"/>
        <end position="771"/>
    </location>
</feature>
<evidence type="ECO:0000256" key="12">
    <source>
        <dbReference type="ARBA" id="ARBA00023002"/>
    </source>
</evidence>
<dbReference type="InterPro" id="IPR023753">
    <property type="entry name" value="FAD/NAD-binding_dom"/>
</dbReference>
<dbReference type="SUPFAM" id="SSF51905">
    <property type="entry name" value="FAD/NAD(P)-binding domain"/>
    <property type="match status" value="2"/>
</dbReference>
<name>A0ABQ2L7Y3_9BACL</name>
<dbReference type="Pfam" id="PF07992">
    <property type="entry name" value="Pyr_redox_2"/>
    <property type="match status" value="1"/>
</dbReference>
<keyword evidence="12" id="KW-0560">Oxidoreductase</keyword>
<comment type="similarity">
    <text evidence="5">Belongs to the nitrite and sulfite reductase 4Fe-4S domain family.</text>
</comment>
<dbReference type="Pfam" id="PF01077">
    <property type="entry name" value="NIR_SIR"/>
    <property type="match status" value="1"/>
</dbReference>
<feature type="domain" description="FAD/NAD(P)-binding" evidence="22">
    <location>
        <begin position="7"/>
        <end position="283"/>
    </location>
</feature>
<evidence type="ECO:0000256" key="9">
    <source>
        <dbReference type="ARBA" id="ARBA00022714"/>
    </source>
</evidence>
<dbReference type="PRINTS" id="PR00411">
    <property type="entry name" value="PNDRDTASEI"/>
</dbReference>
<comment type="cofactor">
    <cofactor evidence="2">
        <name>[4Fe-4S] cluster</name>
        <dbReference type="ChEBI" id="CHEBI:49883"/>
    </cofactor>
</comment>
<evidence type="ECO:0000256" key="7">
    <source>
        <dbReference type="ARBA" id="ARBA00022617"/>
    </source>
</evidence>
<evidence type="ECO:0000256" key="5">
    <source>
        <dbReference type="ARBA" id="ARBA00010429"/>
    </source>
</evidence>
<dbReference type="InterPro" id="IPR052034">
    <property type="entry name" value="NasD-like"/>
</dbReference>
<dbReference type="Gene3D" id="3.30.413.10">
    <property type="entry name" value="Sulfite Reductase Hemoprotein, domain 1"/>
    <property type="match status" value="1"/>
</dbReference>
<keyword evidence="6" id="KW-0004">4Fe-4S</keyword>
<comment type="caution">
    <text evidence="24">The sequence shown here is derived from an EMBL/GenBank/DDBJ whole genome shotgun (WGS) entry which is preliminary data.</text>
</comment>
<dbReference type="InterPro" id="IPR036136">
    <property type="entry name" value="Nit/Sulf_reduc_fer-like_dom_sf"/>
</dbReference>
<evidence type="ECO:0000256" key="1">
    <source>
        <dbReference type="ARBA" id="ARBA00001929"/>
    </source>
</evidence>
<keyword evidence="7" id="KW-0349">Heme</keyword>
<keyword evidence="15 17" id="KW-0534">Nitrate assimilation</keyword>
<evidence type="ECO:0000313" key="24">
    <source>
        <dbReference type="EMBL" id="GGO04509.1"/>
    </source>
</evidence>
<dbReference type="InterPro" id="IPR017121">
    <property type="entry name" value="Nitrite_Rdtase_lsu"/>
</dbReference>
<comment type="cofactor">
    <cofactor evidence="1">
        <name>siroheme</name>
        <dbReference type="ChEBI" id="CHEBI:60052"/>
    </cofactor>
</comment>
<dbReference type="InterPro" id="IPR045854">
    <property type="entry name" value="NO2/SO3_Rdtase_4Fe4S_sf"/>
</dbReference>
<keyword evidence="10" id="KW-0479">Metal-binding</keyword>
<evidence type="ECO:0000256" key="10">
    <source>
        <dbReference type="ARBA" id="ARBA00022723"/>
    </source>
</evidence>
<dbReference type="CDD" id="cd19943">
    <property type="entry name" value="NirB_Fer2_BFD-like_1"/>
    <property type="match status" value="1"/>
</dbReference>
<feature type="region of interest" description="Disordered" evidence="18">
    <location>
        <begin position="809"/>
        <end position="836"/>
    </location>
</feature>
<comment type="pathway">
    <text evidence="4">Nitrogen metabolism; nitrate reduction (assimilation).</text>
</comment>
<evidence type="ECO:0000256" key="6">
    <source>
        <dbReference type="ARBA" id="ARBA00022485"/>
    </source>
</evidence>
<dbReference type="InterPro" id="IPR007419">
    <property type="entry name" value="BFD-like_2Fe2S-bd_dom"/>
</dbReference>
<comment type="cofactor">
    <cofactor evidence="3 17">
        <name>FAD</name>
        <dbReference type="ChEBI" id="CHEBI:57692"/>
    </cofactor>
</comment>
<feature type="domain" description="BFD-like [2Fe-2S]-binding" evidence="21">
    <location>
        <begin position="487"/>
        <end position="536"/>
    </location>
</feature>
<feature type="domain" description="BFD-like [2Fe-2S]-binding" evidence="21">
    <location>
        <begin position="425"/>
        <end position="473"/>
    </location>
</feature>
<dbReference type="Pfam" id="PF03460">
    <property type="entry name" value="NIR_SIR_ferr"/>
    <property type="match status" value="1"/>
</dbReference>
<dbReference type="InterPro" id="IPR036188">
    <property type="entry name" value="FAD/NAD-bd_sf"/>
</dbReference>
<comment type="cofactor">
    <cofactor evidence="16">
        <name>[2Fe-2S] cluster</name>
        <dbReference type="ChEBI" id="CHEBI:190135"/>
    </cofactor>
</comment>
<evidence type="ECO:0000256" key="3">
    <source>
        <dbReference type="ARBA" id="ARBA00001974"/>
    </source>
</evidence>
<dbReference type="Gene3D" id="3.30.390.30">
    <property type="match status" value="1"/>
</dbReference>
<keyword evidence="9" id="KW-0001">2Fe-2S</keyword>
<evidence type="ECO:0000256" key="17">
    <source>
        <dbReference type="PIRNR" id="PIRNR037149"/>
    </source>
</evidence>
<keyword evidence="8 17" id="KW-0285">Flavoprotein</keyword>
<dbReference type="Pfam" id="PF18267">
    <property type="entry name" value="Rubredoxin_C"/>
    <property type="match status" value="1"/>
</dbReference>
<dbReference type="EMBL" id="BMLN01000009">
    <property type="protein sequence ID" value="GGO04509.1"/>
    <property type="molecule type" value="Genomic_DNA"/>
</dbReference>
<dbReference type="PRINTS" id="PR00368">
    <property type="entry name" value="FADPNR"/>
</dbReference>
<organism evidence="24 25">
    <name type="scientific">Saccharibacillus kuerlensis</name>
    <dbReference type="NCBI Taxonomy" id="459527"/>
    <lineage>
        <taxon>Bacteria</taxon>
        <taxon>Bacillati</taxon>
        <taxon>Bacillota</taxon>
        <taxon>Bacilli</taxon>
        <taxon>Bacillales</taxon>
        <taxon>Paenibacillaceae</taxon>
        <taxon>Saccharibacillus</taxon>
    </lineage>
</organism>
<dbReference type="Pfam" id="PF04324">
    <property type="entry name" value="Fer2_BFD"/>
    <property type="match status" value="2"/>
</dbReference>
<dbReference type="InterPro" id="IPR016156">
    <property type="entry name" value="FAD/NAD-linked_Rdtase_dimer_sf"/>
</dbReference>
<feature type="domain" description="Nitrite/Sulfite reductase ferredoxin-like" evidence="20">
    <location>
        <begin position="562"/>
        <end position="624"/>
    </location>
</feature>
<dbReference type="InterPro" id="IPR005117">
    <property type="entry name" value="NiRdtase/SiRdtase_haem-b_fer"/>
</dbReference>
<dbReference type="CDD" id="cd19944">
    <property type="entry name" value="NirB_Fer2_BFD-like_2"/>
    <property type="match status" value="1"/>
</dbReference>
<dbReference type="Gene3D" id="3.50.50.60">
    <property type="entry name" value="FAD/NAD(P)-binding domain"/>
    <property type="match status" value="2"/>
</dbReference>
<evidence type="ECO:0000256" key="18">
    <source>
        <dbReference type="SAM" id="MobiDB-lite"/>
    </source>
</evidence>
<keyword evidence="14" id="KW-0411">Iron-sulfur</keyword>
<proteinExistence type="inferred from homology"/>
<dbReference type="PROSITE" id="PS00365">
    <property type="entry name" value="NIR_SIR"/>
    <property type="match status" value="1"/>
</dbReference>
<protein>
    <submittedName>
        <fullName evidence="24">Nitrite reductase [NAD(P)H]</fullName>
    </submittedName>
</protein>
<evidence type="ECO:0000259" key="23">
    <source>
        <dbReference type="Pfam" id="PF18267"/>
    </source>
</evidence>
<accession>A0ABQ2L7Y3</accession>
<sequence>MTNKRKKLVLVGNGMAGVRTIEHLLKLAPDMYDITIFGAEPHPNYNRIMLSSVLAGGASMEEIVINDLDWYRDNRITLHLGQAITRIDSETRRVYAEGGIEEEYDELILATGSNAFILPIPGADKEGVIGFRDIKDCQAMQEASRTHKKAAVIGGGLLGLEAARGLLNLGMDVTVIHINEYLMERQLDRPASIMLQKELENQGMKFLLKKQTEAVLGKQRAKGLLFKDGSMLEADLVVMAVGIRPNVALAQRSGLVVERGIVVDDHMRTNLPGVYAVGECAQHRGIAYGLVAPLYEQGAVLAKNLAGVPVEGYAGSVTSTKLKVSGVDVFSGGVFVEPEGARALSYQDEIEGVYKKLVVLNDRLIGAVLFGETSEGASLFAMIKSGESIAGREKELLLGLSADALSSGGGGGSAARLESMPADEIVCGCNGVSKGDIVQAIDGGCNSLGQIKGCTKASASCGGCKPLVEGLLQLYAGDAAVTVKEGICGCTTHSRDEIVAEIKRMGLKTVKEVMNVLEWNNDEGCSKCRPSLNYYLGMLWPAEYKDEKESRFTNERYHANIQKDGTYSVIPRIYGGVTSPTELKRIAEVAEKFDVPLVKFTGGQRLDLLGVKKEDLPGVWEALDMPSGHGYGKSLRTVKTCVGSTFCRFGTQDAMGMGVRLEKAFERMSAPAKVKLAVSGCPRNCAEATVKDFGVVAVDGGWELHVGGNAGIHVRATDLLGFVKTDDEVEQWASAFLQYYRENATWNERTAPWVERVGLEHIKEVLSDEEERKALQARLRDTLDQTVDPWKEIVSEPELRKNFEHLPVAQLVSTPGEQSGQDNSAGMDGQKKEESA</sequence>
<evidence type="ECO:0000259" key="21">
    <source>
        <dbReference type="Pfam" id="PF04324"/>
    </source>
</evidence>
<evidence type="ECO:0000256" key="15">
    <source>
        <dbReference type="ARBA" id="ARBA00023063"/>
    </source>
</evidence>
<keyword evidence="13" id="KW-0408">Iron</keyword>
<dbReference type="SUPFAM" id="SSF55124">
    <property type="entry name" value="Nitrite/Sulfite reductase N-terminal domain-like"/>
    <property type="match status" value="1"/>
</dbReference>
<evidence type="ECO:0000256" key="13">
    <source>
        <dbReference type="ARBA" id="ARBA00023004"/>
    </source>
</evidence>
<gene>
    <name evidence="24" type="primary">nasD</name>
    <name evidence="24" type="ORF">GCM10010969_29820</name>
</gene>
<dbReference type="InterPro" id="IPR006066">
    <property type="entry name" value="NO2/SO3_Rdtase_FeS/sirohaem_BS"/>
</dbReference>
<dbReference type="InterPro" id="IPR041575">
    <property type="entry name" value="Rubredoxin_C"/>
</dbReference>